<organism evidence="1 2">
    <name type="scientific">Denitromonas halophila</name>
    <dbReference type="NCBI Taxonomy" id="1629404"/>
    <lineage>
        <taxon>Bacteria</taxon>
        <taxon>Pseudomonadati</taxon>
        <taxon>Pseudomonadota</taxon>
        <taxon>Betaproteobacteria</taxon>
        <taxon>Rhodocyclales</taxon>
        <taxon>Zoogloeaceae</taxon>
        <taxon>Denitromonas</taxon>
    </lineage>
</organism>
<dbReference type="PANTHER" id="PTHR46889">
    <property type="entry name" value="TRANSPOSASE INSF FOR INSERTION SEQUENCE IS3B-RELATED"/>
    <property type="match status" value="1"/>
</dbReference>
<name>A0A557QWD8_9RHOO</name>
<protein>
    <recommendedName>
        <fullName evidence="3">DDE-type integrase/transposase/recombinase</fullName>
    </recommendedName>
</protein>
<keyword evidence="2" id="KW-1185">Reference proteome</keyword>
<dbReference type="InterPro" id="IPR012337">
    <property type="entry name" value="RNaseH-like_sf"/>
</dbReference>
<reference evidence="1 2" key="1">
    <citation type="submission" date="2019-07" db="EMBL/GenBank/DDBJ databases">
        <title>The pathways for chlorine oxyanion respiration interact through the shared metabolite chlorate.</title>
        <authorList>
            <person name="Barnum T.P."/>
            <person name="Cheng Y."/>
            <person name="Hill K.A."/>
            <person name="Lucas L.N."/>
            <person name="Carlson H.K."/>
            <person name="Coates J.D."/>
        </authorList>
    </citation>
    <scope>NUCLEOTIDE SEQUENCE [LARGE SCALE GENOMIC DNA]</scope>
    <source>
        <strain evidence="1 2">SFB-3</strain>
    </source>
</reference>
<dbReference type="OrthoDB" id="5365969at2"/>
<gene>
    <name evidence="1" type="ORF">FHP91_10075</name>
</gene>
<dbReference type="AlphaFoldDB" id="A0A557QWD8"/>
<comment type="caution">
    <text evidence="1">The sequence shown here is derived from an EMBL/GenBank/DDBJ whole genome shotgun (WGS) entry which is preliminary data.</text>
</comment>
<evidence type="ECO:0000313" key="2">
    <source>
        <dbReference type="Proteomes" id="UP000319502"/>
    </source>
</evidence>
<proteinExistence type="predicted"/>
<dbReference type="SUPFAM" id="SSF53098">
    <property type="entry name" value="Ribonuclease H-like"/>
    <property type="match status" value="1"/>
</dbReference>
<dbReference type="PANTHER" id="PTHR46889:SF4">
    <property type="entry name" value="TRANSPOSASE INSO FOR INSERTION SEQUENCE ELEMENT IS911B-RELATED"/>
    <property type="match status" value="1"/>
</dbReference>
<evidence type="ECO:0000313" key="1">
    <source>
        <dbReference type="EMBL" id="TVO57233.1"/>
    </source>
</evidence>
<dbReference type="Proteomes" id="UP000319502">
    <property type="component" value="Unassembled WGS sequence"/>
</dbReference>
<dbReference type="EMBL" id="VMNK01000007">
    <property type="protein sequence ID" value="TVO57233.1"/>
    <property type="molecule type" value="Genomic_DNA"/>
</dbReference>
<accession>A0A557QWD8</accession>
<evidence type="ECO:0008006" key="3">
    <source>
        <dbReference type="Google" id="ProtNLM"/>
    </source>
</evidence>
<sequence>MIHHVLDRQFRPTTINAAWVSDIAYAGWLYPAAVMDLYSRKIVGWAMAPSTHARAGLFRLEDGHYTAPSAGRVDCAFGPWQVSTPAPPIANR</sequence>
<dbReference type="InterPro" id="IPR050900">
    <property type="entry name" value="Transposase_IS3/IS150/IS904"/>
</dbReference>